<evidence type="ECO:0000313" key="1">
    <source>
        <dbReference type="EMBL" id="KAG7433055.1"/>
    </source>
</evidence>
<protein>
    <submittedName>
        <fullName evidence="1">Uncharacterized protein</fullName>
    </submittedName>
</protein>
<dbReference type="EMBL" id="JAELUR010000004">
    <property type="protein sequence ID" value="KAG7433055.1"/>
    <property type="molecule type" value="Genomic_DNA"/>
</dbReference>
<comment type="caution">
    <text evidence="1">The sequence shown here is derived from an EMBL/GenBank/DDBJ whole genome shotgun (WGS) entry which is preliminary data.</text>
</comment>
<organism evidence="1 2">
    <name type="scientific">Fusarium oxysporum f. sp. raphani</name>
    <dbReference type="NCBI Taxonomy" id="96318"/>
    <lineage>
        <taxon>Eukaryota</taxon>
        <taxon>Fungi</taxon>
        <taxon>Dikarya</taxon>
        <taxon>Ascomycota</taxon>
        <taxon>Pezizomycotina</taxon>
        <taxon>Sordariomycetes</taxon>
        <taxon>Hypocreomycetidae</taxon>
        <taxon>Hypocreales</taxon>
        <taxon>Nectriaceae</taxon>
        <taxon>Fusarium</taxon>
        <taxon>Fusarium oxysporum species complex</taxon>
    </lineage>
</organism>
<dbReference type="AlphaFoldDB" id="A0A8J5U7Z5"/>
<accession>A0A8J5U7Z5</accession>
<evidence type="ECO:0000313" key="2">
    <source>
        <dbReference type="Proteomes" id="UP000693942"/>
    </source>
</evidence>
<name>A0A8J5U7Z5_FUSOX</name>
<dbReference type="Proteomes" id="UP000693942">
    <property type="component" value="Unassembled WGS sequence"/>
</dbReference>
<gene>
    <name evidence="1" type="ORF">Forpi1262_v007153</name>
</gene>
<sequence length="111" mass="12592">MLSIEQLPSTKRSFYIFSCESVDNENQEAEATRLSVAFEPVRCRDYGASTQQEQISFKFSWNLKPDIAISFFTQPDALILTNSDEPFLHSLIYEWNEEDEAGKAMSAAVGI</sequence>
<proteinExistence type="predicted"/>
<reference evidence="1" key="1">
    <citation type="submission" date="2021-04" db="EMBL/GenBank/DDBJ databases">
        <title>First draft genome resource for Brassicaceae pathogens Fusarium oxysporum f. sp. raphani and Fusarium oxysporum f. sp. rapae.</title>
        <authorList>
            <person name="Asai S."/>
        </authorList>
    </citation>
    <scope>NUCLEOTIDE SEQUENCE</scope>
    <source>
        <strain evidence="1">Tf1262</strain>
    </source>
</reference>